<evidence type="ECO:0000313" key="3">
    <source>
        <dbReference type="EMBL" id="KEQ19701.1"/>
    </source>
</evidence>
<dbReference type="AlphaFoldDB" id="A0A081NMM8"/>
<dbReference type="Gene3D" id="3.40.50.720">
    <property type="entry name" value="NAD(P)-binding Rossmann-like Domain"/>
    <property type="match status" value="1"/>
</dbReference>
<dbReference type="eggNOG" id="COG1028">
    <property type="taxonomic scope" value="Bacteria"/>
</dbReference>
<comment type="caution">
    <text evidence="3">The sequence shown here is derived from an EMBL/GenBank/DDBJ whole genome shotgun (WGS) entry which is preliminary data.</text>
</comment>
<proteinExistence type="inferred from homology"/>
<dbReference type="PRINTS" id="PR00081">
    <property type="entry name" value="GDHRDH"/>
</dbReference>
<comment type="similarity">
    <text evidence="1">Belongs to the short-chain dehydrogenases/reductases (SDR) family.</text>
</comment>
<reference evidence="3 4" key="1">
    <citation type="submission" date="2014-06" db="EMBL/GenBank/DDBJ databases">
        <title>Whole Genome Sequences of Three Symbiotic Endozoicomonas Bacteria.</title>
        <authorList>
            <person name="Neave M.J."/>
            <person name="Apprill A."/>
            <person name="Voolstra C.R."/>
        </authorList>
    </citation>
    <scope>NUCLEOTIDE SEQUENCE [LARGE SCALE GENOMIC DNA]</scope>
    <source>
        <strain evidence="3 4">DSM 25634</strain>
    </source>
</reference>
<dbReference type="RefSeq" id="WP_034833695.1">
    <property type="nucleotide sequence ID" value="NZ_JOKH01000001.1"/>
</dbReference>
<dbReference type="InterPro" id="IPR002347">
    <property type="entry name" value="SDR_fam"/>
</dbReference>
<gene>
    <name evidence="3" type="ORF">GZ78_07430</name>
</gene>
<dbReference type="InterPro" id="IPR036291">
    <property type="entry name" value="NAD(P)-bd_dom_sf"/>
</dbReference>
<organism evidence="3 4">
    <name type="scientific">Endozoicomonas numazuensis</name>
    <dbReference type="NCBI Taxonomy" id="1137799"/>
    <lineage>
        <taxon>Bacteria</taxon>
        <taxon>Pseudomonadati</taxon>
        <taxon>Pseudomonadota</taxon>
        <taxon>Gammaproteobacteria</taxon>
        <taxon>Oceanospirillales</taxon>
        <taxon>Endozoicomonadaceae</taxon>
        <taxon>Endozoicomonas</taxon>
    </lineage>
</organism>
<name>A0A081NMM8_9GAMM</name>
<dbReference type="Pfam" id="PF00106">
    <property type="entry name" value="adh_short"/>
    <property type="match status" value="1"/>
</dbReference>
<keyword evidence="4" id="KW-1185">Reference proteome</keyword>
<dbReference type="PRINTS" id="PR00080">
    <property type="entry name" value="SDRFAMILY"/>
</dbReference>
<dbReference type="PANTHER" id="PTHR44147:SF2">
    <property type="entry name" value="DEHYDROGENASE_REDUCTASE SDR FAMILY MEMBER 1"/>
    <property type="match status" value="1"/>
</dbReference>
<feature type="region of interest" description="Disordered" evidence="2">
    <location>
        <begin position="265"/>
        <end position="287"/>
    </location>
</feature>
<evidence type="ECO:0000313" key="4">
    <source>
        <dbReference type="Proteomes" id="UP000028073"/>
    </source>
</evidence>
<evidence type="ECO:0000256" key="1">
    <source>
        <dbReference type="RuleBase" id="RU000363"/>
    </source>
</evidence>
<dbReference type="Proteomes" id="UP000028073">
    <property type="component" value="Unassembled WGS sequence"/>
</dbReference>
<accession>A0A081NMM8</accession>
<evidence type="ECO:0000256" key="2">
    <source>
        <dbReference type="SAM" id="MobiDB-lite"/>
    </source>
</evidence>
<protein>
    <submittedName>
        <fullName evidence="3">Short-chain dehydrogenase</fullName>
    </submittedName>
</protein>
<dbReference type="SUPFAM" id="SSF51735">
    <property type="entry name" value="NAD(P)-binding Rossmann-fold domains"/>
    <property type="match status" value="1"/>
</dbReference>
<dbReference type="EMBL" id="JOKH01000001">
    <property type="protein sequence ID" value="KEQ19701.1"/>
    <property type="molecule type" value="Genomic_DNA"/>
</dbReference>
<dbReference type="STRING" id="1137799.GZ78_07430"/>
<dbReference type="OrthoDB" id="63584at2"/>
<sequence>MPLKHDRVVLVTGASRGVGKGIALALGKTGATVYVTGRSTREGDNPLPGTIYATAAEVSELGGKGIAIECDHSDDTQVRQLFERIQRESNRLDILVNNATAIPSGLTEPGPFWEKSLDMLDIMEVGTRSSYVASFYAGKIMADQKEGLIVNISSFGARCYMHGPAYGGGKAALDKFSSDMAVDFRPFNVACVSLWMGLVKTERTQQVFESEPEKYADMAATAETPEFGGRLIDALASSESLMDRSGKVWVAAELAEELGVTDVDGQQPPSHRAFLGGPAETNPAIIE</sequence>
<dbReference type="PANTHER" id="PTHR44147">
    <property type="entry name" value="DEHYDROGENASE/REDUCTASE SDR FAMILY MEMBER 1"/>
    <property type="match status" value="1"/>
</dbReference>